<evidence type="ECO:0000313" key="2">
    <source>
        <dbReference type="Proteomes" id="UP000003419"/>
    </source>
</evidence>
<evidence type="ECO:0000313" key="1">
    <source>
        <dbReference type="EMBL" id="EEI66004.1"/>
    </source>
</evidence>
<reference evidence="1 2" key="1">
    <citation type="submission" date="2009-01" db="EMBL/GenBank/DDBJ databases">
        <authorList>
            <person name="Qin X."/>
            <person name="Bachman B."/>
            <person name="Battles P."/>
            <person name="Bell A."/>
            <person name="Bess C."/>
            <person name="Bickham C."/>
            <person name="Chaboub L."/>
            <person name="Chen D."/>
            <person name="Coyle M."/>
            <person name="Deiros D.R."/>
            <person name="Dinh H."/>
            <person name="Forbes L."/>
            <person name="Fowler G."/>
            <person name="Francisco L."/>
            <person name="Fu Q."/>
            <person name="Gubbala S."/>
            <person name="Hale W."/>
            <person name="Han Y."/>
            <person name="Hemphill L."/>
            <person name="Highlander S.K."/>
            <person name="Hirani K."/>
            <person name="Hogues M."/>
            <person name="Jackson L."/>
            <person name="Jakkamsetti A."/>
            <person name="Javaid M."/>
            <person name="Jiang H."/>
            <person name="Korchina V."/>
            <person name="Kovar C."/>
            <person name="Lara F."/>
            <person name="Lee S."/>
            <person name="Mata R."/>
            <person name="Mathew T."/>
            <person name="Moen C."/>
            <person name="Morales K."/>
            <person name="Munidasa M."/>
            <person name="Nazareth L."/>
            <person name="Ngo R."/>
            <person name="Nguyen L."/>
            <person name="Okwuonu G."/>
            <person name="Ongeri F."/>
            <person name="Patil S."/>
            <person name="Petrosino J."/>
            <person name="Pham C."/>
            <person name="Pham P."/>
            <person name="Pu L.-L."/>
            <person name="Puazo M."/>
            <person name="Raj R."/>
            <person name="Reid J."/>
            <person name="Rouhana J."/>
            <person name="Saada N."/>
            <person name="Shang Y."/>
            <person name="Simmons D."/>
            <person name="Thornton R."/>
            <person name="Warren J."/>
            <person name="Weissenberger G."/>
            <person name="Zhang J."/>
            <person name="Zhang L."/>
            <person name="Zhou C."/>
            <person name="Zhu D."/>
            <person name="Muzny D."/>
            <person name="Worley K."/>
            <person name="Gibbs R."/>
        </authorList>
    </citation>
    <scope>NUCLEOTIDE SEQUENCE [LARGE SCALE GENOMIC DNA]</scope>
    <source>
        <strain evidence="1 2">CF48-3A</strain>
    </source>
</reference>
<comment type="caution">
    <text evidence="1">The sequence shown here is derived from an EMBL/GenBank/DDBJ whole genome shotgun (WGS) entry which is preliminary data.</text>
</comment>
<dbReference type="Proteomes" id="UP000003419">
    <property type="component" value="Unassembled WGS sequence"/>
</dbReference>
<gene>
    <name evidence="1" type="ORF">HMPREF0534_0668</name>
</gene>
<protein>
    <submittedName>
        <fullName evidence="1">Uncharacterized protein</fullName>
    </submittedName>
</protein>
<proteinExistence type="predicted"/>
<accession>A0A8D9S681</accession>
<dbReference type="AlphaFoldDB" id="A0A8D9S681"/>
<sequence length="84" mass="9912">MKIFKKKCVLLEAAGRPLGERKLCKFYLHNIIAWYNRYVKSETFHENSLSFSIDDTLKCADFTGFFNFDGFTIEPRFDFILSLD</sequence>
<organism evidence="1 2">
    <name type="scientific">Limosilactobacillus reuteri CF48-3A</name>
    <dbReference type="NCBI Taxonomy" id="525341"/>
    <lineage>
        <taxon>Bacteria</taxon>
        <taxon>Bacillati</taxon>
        <taxon>Bacillota</taxon>
        <taxon>Bacilli</taxon>
        <taxon>Lactobacillales</taxon>
        <taxon>Lactobacillaceae</taxon>
        <taxon>Limosilactobacillus</taxon>
    </lineage>
</organism>
<name>A0A8D9S681_LIMRT</name>
<dbReference type="EMBL" id="ACHG01000067">
    <property type="protein sequence ID" value="EEI66004.1"/>
    <property type="molecule type" value="Genomic_DNA"/>
</dbReference>